<keyword evidence="2" id="KW-1185">Reference proteome</keyword>
<organism evidence="1 2">
    <name type="scientific">Polyplax serrata</name>
    <name type="common">Common mouse louse</name>
    <dbReference type="NCBI Taxonomy" id="468196"/>
    <lineage>
        <taxon>Eukaryota</taxon>
        <taxon>Metazoa</taxon>
        <taxon>Ecdysozoa</taxon>
        <taxon>Arthropoda</taxon>
        <taxon>Hexapoda</taxon>
        <taxon>Insecta</taxon>
        <taxon>Pterygota</taxon>
        <taxon>Neoptera</taxon>
        <taxon>Paraneoptera</taxon>
        <taxon>Psocodea</taxon>
        <taxon>Troctomorpha</taxon>
        <taxon>Phthiraptera</taxon>
        <taxon>Anoplura</taxon>
        <taxon>Polyplacidae</taxon>
        <taxon>Polyplax</taxon>
    </lineage>
</organism>
<accession>A0ABR1B1S0</accession>
<gene>
    <name evidence="1" type="ORF">RUM44_007225</name>
</gene>
<evidence type="ECO:0000313" key="1">
    <source>
        <dbReference type="EMBL" id="KAK6632194.1"/>
    </source>
</evidence>
<dbReference type="Proteomes" id="UP001359485">
    <property type="component" value="Unassembled WGS sequence"/>
</dbReference>
<sequence length="95" mass="11281">MSDTNEKLIKNMISYFNETKITDQLRKDFSKIVCEDEQFQAKLNQLMDENKKPECEKLWRKILESEGDLVSNETKSKLFSCFKDVLQPVFKTENH</sequence>
<proteinExistence type="predicted"/>
<name>A0ABR1B1S0_POLSC</name>
<reference evidence="1 2" key="1">
    <citation type="submission" date="2023-09" db="EMBL/GenBank/DDBJ databases">
        <title>Genomes of two closely related lineages of the louse Polyplax serrata with different host specificities.</title>
        <authorList>
            <person name="Martinu J."/>
            <person name="Tarabai H."/>
            <person name="Stefka J."/>
            <person name="Hypsa V."/>
        </authorList>
    </citation>
    <scope>NUCLEOTIDE SEQUENCE [LARGE SCALE GENOMIC DNA]</scope>
    <source>
        <strain evidence="1">98ZLc_SE</strain>
    </source>
</reference>
<evidence type="ECO:0000313" key="2">
    <source>
        <dbReference type="Proteomes" id="UP001359485"/>
    </source>
</evidence>
<dbReference type="EMBL" id="JAWJWF010000005">
    <property type="protein sequence ID" value="KAK6632194.1"/>
    <property type="molecule type" value="Genomic_DNA"/>
</dbReference>
<comment type="caution">
    <text evidence="1">The sequence shown here is derived from an EMBL/GenBank/DDBJ whole genome shotgun (WGS) entry which is preliminary data.</text>
</comment>
<protein>
    <submittedName>
        <fullName evidence="1">Uncharacterized protein</fullName>
    </submittedName>
</protein>